<comment type="caution">
    <text evidence="1">The sequence shown here is derived from an EMBL/GenBank/DDBJ whole genome shotgun (WGS) entry which is preliminary data.</text>
</comment>
<dbReference type="EMBL" id="CM039172">
    <property type="protein sequence ID" value="KAH9782053.1"/>
    <property type="molecule type" value="Genomic_DNA"/>
</dbReference>
<evidence type="ECO:0000313" key="1">
    <source>
        <dbReference type="EMBL" id="KAH9782053.1"/>
    </source>
</evidence>
<sequence>MASSNINTNINSTISSFSFTSPIKLDRSNYTIWKSQILSSVRANGLEDLLDGSKNNPDQFLQSETENSSVETELNPAYTTWKRKDQMLLSWLMSSISIEILSLMVNSETSLELWTSLEQQFGSETSAKKVHLKIMLNNLRKGPMTVTEFFGKLKAITDELAIAGNPISSLDFLTHLISGLGQPYYPVVVYLEENLAKISISEAYSMLLSHEARLEANQLSASKEAKLNYAANIAQTGSGVNSNNKKPGGQFNNNWNGGQFNNNWNKNGGFRGGYAGGRGGYGRNFLQGQGRGNWNGNWNGGWNGSFGNFPQGGRGNNYNGNPGQAGGFNGGFPNGKGVLDQAVTNVTCQIYFKPRHTAAECRNRFNKDYVPFNNPYQNPPRAAFLATSEGTVADQGWYIDSGATHHFTNNLQNLQIGNEYSGNQLLLVGNGQGLHISHIGYACFQTSCSAVLHLRDTLCVLKLTKNLISVSKLLEDNTDIIIEFVANMCFIKDKRKEQHLAQGIAKKGLYLLLSKNDFVSNSSCLTYAPSSMLSVFNNSACKTPDTAANNVCNSQLQANSNKLANLFHQKFGHPSKHVLKTILSSLPVDYSSILAPDFCDACQYGKAHQMSFYSTGIKTKVPLELIHTDLWGPAPLPSLYGYRYYISFVDDYSRYCWIFPLTLKSEALDTFKYFKTLVEKQFGYTLKSLQSDWGGEYRSFQSFLEEEGIRFRHSCPHTHHQNGVVERKHRHLVETGLTLLAQAKMPLSFWWESFHIASFLINRLPTPVLNNVSPFTKLHGRQPDYQFLKLFGCACYPFLRPYSKHKFNFHTQKCIMIGYSPIHKGYKCLTPTGKIYIARHVRFNESEFPFSELFPSYKPVQNVSVTQQNYTPFTFVPSTTVIRDGNSAQPSFSSLAPDAGPDSSASTPNQSISVSHLSSPVQHPTITTSPPEQSFQPSQQPLPAQTGHLMITRSKAGIFKPKTYLAVTQNLEPQSVKAALTDTKWREAMQSEFDALQNNNTWTNHYLAVTHLYLGDFNYFLGLEVTPSAAGLHLSQTKYIGDLLKKAHMIDSKGCPTPMSSSDKLVKDRGAAFENPSLYRSLIGSLQYITLTRPEIAFTVNKLSQFLAAPTVIHWQACKRLLRYLQSTADFGLQFFSTGKLTLTAFSDADWGSDLDDRKSVSGYCVYLGDNLVSWSSKKQQIVSRSTAESEYRALALAVSKVLWISYVLKELKMPPLQVPVLHCDNKSAEALASNPKYHSRTKHIELDLHFVRDHIARNEVHISHVSSCDQVADVLTKPLAFDQFTYLRSKLNVNPRP</sequence>
<reference evidence="2" key="1">
    <citation type="journal article" date="2023" name="Hortic. Res.">
        <title>A chromosome-level phased genome enabling allele-level studies in sweet orange: a case study on citrus Huanglongbing tolerance.</title>
        <authorList>
            <person name="Wu B."/>
            <person name="Yu Q."/>
            <person name="Deng Z."/>
            <person name="Duan Y."/>
            <person name="Luo F."/>
            <person name="Gmitter F. Jr."/>
        </authorList>
    </citation>
    <scope>NUCLEOTIDE SEQUENCE [LARGE SCALE GENOMIC DNA]</scope>
    <source>
        <strain evidence="2">cv. Valencia</strain>
    </source>
</reference>
<dbReference type="Proteomes" id="UP000829398">
    <property type="component" value="Chromosome 3"/>
</dbReference>
<evidence type="ECO:0000313" key="2">
    <source>
        <dbReference type="Proteomes" id="UP000829398"/>
    </source>
</evidence>
<organism evidence="1 2">
    <name type="scientific">Citrus sinensis</name>
    <name type="common">Sweet orange</name>
    <name type="synonym">Citrus aurantium var. sinensis</name>
    <dbReference type="NCBI Taxonomy" id="2711"/>
    <lineage>
        <taxon>Eukaryota</taxon>
        <taxon>Viridiplantae</taxon>
        <taxon>Streptophyta</taxon>
        <taxon>Embryophyta</taxon>
        <taxon>Tracheophyta</taxon>
        <taxon>Spermatophyta</taxon>
        <taxon>Magnoliopsida</taxon>
        <taxon>eudicotyledons</taxon>
        <taxon>Gunneridae</taxon>
        <taxon>Pentapetalae</taxon>
        <taxon>rosids</taxon>
        <taxon>malvids</taxon>
        <taxon>Sapindales</taxon>
        <taxon>Rutaceae</taxon>
        <taxon>Aurantioideae</taxon>
        <taxon>Citrus</taxon>
    </lineage>
</organism>
<gene>
    <name evidence="1" type="ORF">KPL71_008725</name>
</gene>
<protein>
    <submittedName>
        <fullName evidence="1">Retrovirus-related pol polyprotein from transposon RE1</fullName>
    </submittedName>
</protein>
<proteinExistence type="predicted"/>
<keyword evidence="2" id="KW-1185">Reference proteome</keyword>
<name>A0ACB8M990_CITSI</name>
<accession>A0ACB8M990</accession>